<dbReference type="InterPro" id="IPR000873">
    <property type="entry name" value="AMP-dep_synth/lig_dom"/>
</dbReference>
<evidence type="ECO:0000256" key="7">
    <source>
        <dbReference type="SAM" id="MobiDB-lite"/>
    </source>
</evidence>
<keyword evidence="5" id="KW-0436">Ligase</keyword>
<dbReference type="Pfam" id="PF00550">
    <property type="entry name" value="PP-binding"/>
    <property type="match status" value="2"/>
</dbReference>
<evidence type="ECO:0000256" key="1">
    <source>
        <dbReference type="ARBA" id="ARBA00012873"/>
    </source>
</evidence>
<dbReference type="Gene3D" id="3.30.559.30">
    <property type="entry name" value="Nonribosomal peptide synthetase, condensation domain"/>
    <property type="match status" value="3"/>
</dbReference>
<dbReference type="SUPFAM" id="SSF52777">
    <property type="entry name" value="CoA-dependent acyltransferases"/>
    <property type="match status" value="5"/>
</dbReference>
<dbReference type="SUPFAM" id="SSF53474">
    <property type="entry name" value="alpha/beta-Hydrolases"/>
    <property type="match status" value="1"/>
</dbReference>
<evidence type="ECO:0000313" key="9">
    <source>
        <dbReference type="EMBL" id="CAJ0579960.1"/>
    </source>
</evidence>
<dbReference type="Gene3D" id="3.30.300.30">
    <property type="match status" value="3"/>
</dbReference>
<dbReference type="InterPro" id="IPR045851">
    <property type="entry name" value="AMP-bd_C_sf"/>
</dbReference>
<dbReference type="Proteomes" id="UP001177023">
    <property type="component" value="Unassembled WGS sequence"/>
</dbReference>
<feature type="region of interest" description="Disordered" evidence="7">
    <location>
        <begin position="1012"/>
        <end position="1033"/>
    </location>
</feature>
<dbReference type="InterPro" id="IPR042099">
    <property type="entry name" value="ANL_N_sf"/>
</dbReference>
<dbReference type="PROSITE" id="PS00012">
    <property type="entry name" value="PHOSPHOPANTETHEINE"/>
    <property type="match status" value="1"/>
</dbReference>
<dbReference type="Gene3D" id="1.10.1200.10">
    <property type="entry name" value="ACP-like"/>
    <property type="match status" value="4"/>
</dbReference>
<evidence type="ECO:0000256" key="4">
    <source>
        <dbReference type="ARBA" id="ARBA00022553"/>
    </source>
</evidence>
<dbReference type="InterPro" id="IPR020845">
    <property type="entry name" value="AMP-binding_CS"/>
</dbReference>
<dbReference type="EC" id="2.3.1.85" evidence="1"/>
<dbReference type="PROSITE" id="PS00455">
    <property type="entry name" value="AMP_BINDING"/>
    <property type="match status" value="2"/>
</dbReference>
<organism evidence="9 10">
    <name type="scientific">Mesorhabditis spiculigera</name>
    <dbReference type="NCBI Taxonomy" id="96644"/>
    <lineage>
        <taxon>Eukaryota</taxon>
        <taxon>Metazoa</taxon>
        <taxon>Ecdysozoa</taxon>
        <taxon>Nematoda</taxon>
        <taxon>Chromadorea</taxon>
        <taxon>Rhabditida</taxon>
        <taxon>Rhabditina</taxon>
        <taxon>Rhabditomorpha</taxon>
        <taxon>Rhabditoidea</taxon>
        <taxon>Rhabditidae</taxon>
        <taxon>Mesorhabditinae</taxon>
        <taxon>Mesorhabditis</taxon>
    </lineage>
</organism>
<dbReference type="Gene3D" id="3.40.50.980">
    <property type="match status" value="1"/>
</dbReference>
<protein>
    <recommendedName>
        <fullName evidence="2">Fatty acid synthase</fullName>
        <ecNumber evidence="1">2.3.1.85</ecNumber>
    </recommendedName>
</protein>
<evidence type="ECO:0000256" key="3">
    <source>
        <dbReference type="ARBA" id="ARBA00022450"/>
    </source>
</evidence>
<dbReference type="Gene3D" id="3.30.559.10">
    <property type="entry name" value="Chloramphenicol acetyltransferase-like domain"/>
    <property type="match status" value="2"/>
</dbReference>
<dbReference type="SMART" id="SM00823">
    <property type="entry name" value="PKS_PP"/>
    <property type="match status" value="2"/>
</dbReference>
<accession>A0AA36D2Z0</accession>
<dbReference type="EMBL" id="CATQJA010002657">
    <property type="protein sequence ID" value="CAJ0579960.1"/>
    <property type="molecule type" value="Genomic_DNA"/>
</dbReference>
<dbReference type="GO" id="GO:0043041">
    <property type="term" value="P:amino acid activation for nonribosomal peptide biosynthetic process"/>
    <property type="evidence" value="ECO:0007669"/>
    <property type="project" value="TreeGrafter"/>
</dbReference>
<dbReference type="InterPro" id="IPR020806">
    <property type="entry name" value="PKS_PP-bd"/>
</dbReference>
<dbReference type="InterPro" id="IPR006162">
    <property type="entry name" value="Ppantetheine_attach_site"/>
</dbReference>
<dbReference type="GO" id="GO:0004312">
    <property type="term" value="F:fatty acid synthase activity"/>
    <property type="evidence" value="ECO:0007669"/>
    <property type="project" value="UniProtKB-EC"/>
</dbReference>
<dbReference type="InterPro" id="IPR029058">
    <property type="entry name" value="AB_hydrolase_fold"/>
</dbReference>
<comment type="caution">
    <text evidence="9">The sequence shown here is derived from an EMBL/GenBank/DDBJ whole genome shotgun (WGS) entry which is preliminary data.</text>
</comment>
<name>A0AA36D2Z0_9BILA</name>
<comment type="catalytic activity">
    <reaction evidence="6">
        <text>acetyl-CoA + n malonyl-CoA + 2n NADPH + 2n H(+) = a long-chain fatty acid + (n+1) CoA + n CO2 + 2n NADP(+).</text>
        <dbReference type="EC" id="2.3.1.85"/>
    </reaction>
</comment>
<dbReference type="Gene3D" id="3.40.50.12780">
    <property type="entry name" value="N-terminal domain of ligase-like"/>
    <property type="match status" value="3"/>
</dbReference>
<dbReference type="PANTHER" id="PTHR45527:SF1">
    <property type="entry name" value="FATTY ACID SYNTHASE"/>
    <property type="match status" value="1"/>
</dbReference>
<keyword evidence="3" id="KW-0596">Phosphopantetheine</keyword>
<keyword evidence="4" id="KW-0597">Phosphoprotein</keyword>
<dbReference type="GO" id="GO:0016874">
    <property type="term" value="F:ligase activity"/>
    <property type="evidence" value="ECO:0007669"/>
    <property type="project" value="UniProtKB-KW"/>
</dbReference>
<feature type="non-terminal residue" evidence="9">
    <location>
        <position position="1"/>
    </location>
</feature>
<dbReference type="GO" id="GO:0031177">
    <property type="term" value="F:phosphopantetheine binding"/>
    <property type="evidence" value="ECO:0007669"/>
    <property type="project" value="InterPro"/>
</dbReference>
<proteinExistence type="predicted"/>
<feature type="domain" description="Carrier" evidence="8">
    <location>
        <begin position="1039"/>
        <end position="1114"/>
    </location>
</feature>
<dbReference type="GO" id="GO:0005737">
    <property type="term" value="C:cytoplasm"/>
    <property type="evidence" value="ECO:0007669"/>
    <property type="project" value="TreeGrafter"/>
</dbReference>
<dbReference type="GO" id="GO:0044550">
    <property type="term" value="P:secondary metabolite biosynthetic process"/>
    <property type="evidence" value="ECO:0007669"/>
    <property type="project" value="TreeGrafter"/>
</dbReference>
<evidence type="ECO:0000259" key="8">
    <source>
        <dbReference type="PROSITE" id="PS50075"/>
    </source>
</evidence>
<sequence length="3397" mass="380705">MKIPASDGLDDVGDVIINFITRARERYGKLALFPLLEGVEFHVRIPESATKDSKEFPEEISQSGRFFMSQLQKLVIQLLASFVGPQKPERLQKIARIEFPVYLIGSFSVVLQLTDSNKVDIDLYSTFANCILGRWMGVEFGKSHSAPKTVEKRTSPPNAMEMLVVDELKAFELDPHDFIVKPEKLCEPFVRLGLDSIQMAEVEQKMKLKFPKLVFGTILRQNTVEKLAKYLDALPKAEKMMNSSKSGQLDKGDGVWHALALYGVIPTTVPQQQILFECEIGPERVAQFNEYFHFTVDTSKISSKNLLQSIRKLVMEHRILRTIYPDSAQQILSGTELLLDFEPFGEQEVRIDVKNQLPLRIFREESDGKARILIVFHHIAVDGVALKRFAQEFEQLVIGGAKLSITNSRQFAEYSLERSQSTLTVPDREFWKQHLKGMAHNNLPEYHGNKSATTVHSVVRKIPPEILGAMQKHAKASSISMYRLFVAAYTATVTKVHDWDEATIGLADQSRPSDHRDTIGCFVNILPCRLPYHGHEAIPNYLTRVDGQISACQQHNIPYGEILKCVDVPMTNQKSLFCVMYIHRVLTVLQDFCGPDNSTSLAEINPYSGSTTLYHQRKIRSRWTDIPQGYSWLEILRRQTTKTGLTSRIIDSNGSLNYQEMDSESTLLARRIEQKMWAQLGVGPRSDTPVAVYCGQSRRRVLLMVAAWKARLYPFNINMDWPLLKQRAATGLFGNIMFITEHREHLGMNLPLTVDVGKLFRGMERMELKSTLSDQGISNLGSLERIFFGGEQIQHGVKQKLLNSGTIPYEKYGTSEQTVYSTKYGVKAGGQRGLCGLPYQNLYMAASTREGWVADGKVVAECVQYGAAISRGYHSMRVRNKERYLPSSLSTHQDSVAGLPCRSYRTGDLIQLAHPGCYQFHGRADSQTKIGGKLVRLNEIQEEISSTPNVHSCYIIEDRDAYTSFLIGYVRFVAHGDVEELRETLKKRMAPHEIPKFLVKMEEFPLNQNGKVDKARLPKPQEPAKPLEPTQTTVVEPQKHGGELEASILDVFKSVLANPGLTALDDFFQNGGDSIRAMFMARDLGKKLGKEVPLRVLFEKTTARSLALYLDDIEEAGGPEEPEKQVKNQEDGLENCPANYAGLQTKPEKCAPAAKDKNEHEEPVEAATSVKNGSLNFKTGPTTAHGYAKLQGTPGNCAPVPQVETVAKTPWIKPEDEDKAIISNSTDSKTYATLECTSETCALVAKTKICAQKLDKSLEEPETKDYAALQSASEESEGQVFKAQKEAFKAKIEADEANAHASKAKNLDFWRSYLKDATELKLLEIPKIENNPENSLTILETKLPFDFQELRGAPRLHLLTTAVLATLQEASGTDDVTIGLVLANRTRENHDDVGLYVNTVPIRCKIGSGERNFVDEAFGSIDRVLENQETGLADILELTGSRRDDGRHPVFNQVLNLRSAPLETRVTVAGTEFRMRARENLENPFDASWIFETDEAGKIMLKLLYDPQIILGEQANSLVLSFSKTRPEDLLYVIYTSGTTGDPKGIAVSHKNGALMTQNFVRLNLVKSASKMSMFSTPSFDGGIGNVLSAPQLGGALCVQGSPAEFERNLEHFGALDLVHCTPGIAATLFDDPEIASKIGVFNVGGEAFGRRLVEKMGGNRVVQLYGPAEATCYQTALHMRPNHIYANLGAAGVQTTNSKDSLRLQTTTTLVTPMRNNRRLAPFEIGELTVDSEQVARGYIGQQNNSGFTQRNLYRTGDWGWIDLKGGLHFIGRQDDQVKINGVRVELAQVEGAVEKVRGVDSCVVLLDGRKKMTAFYTGISMQAQEIEEKVSRWLPYFLQPTSYHHLQKFPNTRNGKVDQGKLLEIAENSESLRHDAVDTEILGNILQIWATILPKTDSITPEANFFALGGNSLVALKLGQKLKEELQVEVGIRDVFRYATPNALALHVGKLRPLKPAPTTIIQAHDPENPLPAPKILQKLAKTLLISQDRTLKMAYNCPVSIRPKTAKIEKCLLDLRHILMKHRALRSFFKITDDSTVIVEFYSGTEAYFVPSKTVETALELDYHDDLLLRIFVDEQDGKNSLMLNTSHLVTDGISAQVIAADFEALQYNTIQESTEEYKTFRKDTNGFPLSPQQSQMFYLALTDPENYYLNPYINRFPKPVPQNFLTHCQTALNRIVAEQEMFRANFGYGSRGQGIEPTQQVLSLTECYMANRPEMIEEKRLVRALKARHRRRYSLLKDGPLKVFLFESDDSITVLLLIHHIIIDATGTQLFAKLFRTHLAEAQSGSTSQKIPTAPRRSYIHYAIENQHPQQLDEEYVQEILASLPDSEALSTRKKPDALTSNLGPQEHLLKIASTLRTTPFIILVALLYKVLAKTSLSFGIVSANRQPEYDSVIGYFLNYLVLRCEDEKVKRFEKSGLQRLQSKLQTLILKNPDFVALQKAVSTRSEGQKPPKYLYDVFLNCRYELESEESLELEGMDRGSMKIVELNIAPIDVSIDFTAGQVQIEISSLIPEFREATIAGNLQKQFRNLYGRINPKPVTFKPQKREFPARNFIEIFEKQVRKTPKNPAFKNVQGKGMEYLELHHKLHSLALQLKKKFLAATGRSLRPDDTIAVIRRKSEGALMACWAVLAAGACYVPIDAANPEARIRKILESSGAKISIGENAGNFGIPGLTSVNLEHKLQIRRHAWKSGAQEDSAYIIHTSGTTGDPKGSVNPQSAISNLCCQAAREFWLNPNDAIFQFTNFVYDNSVLEYTMALANGGLLVFDDAPFTPNRFGIIRRKYGLTFALLFPGLVQMFGNEQLEELRELRYWIVGAEKLPRELFAKALENHIHILQNYGPTETTCFAFFKFMKAGDHPNNLGRPIANAGYMVEQEEEPEDTSSEEPKELLIEGQGLMRGYMNRTTQESFRFRDGRRYYASGDLVQWLPTGEILYLNRKDAQIKLNGHRIELGEIEAAFLKQPGVVHCRCLVVKNMIAAFYSGAEQRALADKCLKRTGIRRHHDFFYVGGNSLNVALFCEGIRSQYSVELKPEMIYANPKFLDILCLIESRIGPVLEIAEPEVSLTEELEAQKQQLDESSIAESMAEIWGKVGAKFGDGQMSFFVAGGSSLKLIEVQRLIKEHFGLNVPIPLLIQNGSGRQMMDLVQGARNRETIPEMEVVQVASEGLGEKSPVTIVFFHPLLGGSYIPYRHLAEELQQFGHRILLVAHPHTFVEPADDEPYAETLEELVTKYTVELSGKTFGRRVLIGASFGAKLAYEFSTRDNLDDTLVISLDGSAGGPEELDFESHSKQMTSILNDWTGFRCSDQILLHRLIASSWELLVMASEWTPAASTKAKMHLLSVDGGDLGWRNVFNDNPNSFTIQKLPNDLDHQNMLEKSYAAYMAGLIQAAILQ</sequence>
<dbReference type="PROSITE" id="PS50075">
    <property type="entry name" value="CARRIER"/>
    <property type="match status" value="2"/>
</dbReference>
<dbReference type="Gene3D" id="2.30.38.10">
    <property type="entry name" value="Luciferase, Domain 3"/>
    <property type="match status" value="1"/>
</dbReference>
<feature type="domain" description="Carrier" evidence="8">
    <location>
        <begin position="1878"/>
        <end position="1954"/>
    </location>
</feature>
<evidence type="ECO:0000313" key="10">
    <source>
        <dbReference type="Proteomes" id="UP001177023"/>
    </source>
</evidence>
<evidence type="ECO:0000256" key="2">
    <source>
        <dbReference type="ARBA" id="ARBA00018769"/>
    </source>
</evidence>
<dbReference type="InterPro" id="IPR023213">
    <property type="entry name" value="CAT-like_dom_sf"/>
</dbReference>
<dbReference type="Pfam" id="PF00501">
    <property type="entry name" value="AMP-binding"/>
    <property type="match status" value="2"/>
</dbReference>
<dbReference type="InterPro" id="IPR009081">
    <property type="entry name" value="PP-bd_ACP"/>
</dbReference>
<dbReference type="SUPFAM" id="SSF56801">
    <property type="entry name" value="Acetyl-CoA synthetase-like"/>
    <property type="match status" value="3"/>
</dbReference>
<dbReference type="Pfam" id="PF00668">
    <property type="entry name" value="Condensation"/>
    <property type="match status" value="3"/>
</dbReference>
<dbReference type="PANTHER" id="PTHR45527">
    <property type="entry name" value="NONRIBOSOMAL PEPTIDE SYNTHETASE"/>
    <property type="match status" value="1"/>
</dbReference>
<reference evidence="9" key="1">
    <citation type="submission" date="2023-06" db="EMBL/GenBank/DDBJ databases">
        <authorList>
            <person name="Delattre M."/>
        </authorList>
    </citation>
    <scope>NUCLEOTIDE SEQUENCE</scope>
    <source>
        <strain evidence="9">AF72</strain>
    </source>
</reference>
<evidence type="ECO:0000256" key="5">
    <source>
        <dbReference type="ARBA" id="ARBA00022598"/>
    </source>
</evidence>
<gene>
    <name evidence="9" type="ORF">MSPICULIGERA_LOCUS18163</name>
</gene>
<evidence type="ECO:0000256" key="6">
    <source>
        <dbReference type="ARBA" id="ARBA00044883"/>
    </source>
</evidence>
<dbReference type="Gene3D" id="3.40.50.1820">
    <property type="entry name" value="alpha/beta hydrolase"/>
    <property type="match status" value="1"/>
</dbReference>
<keyword evidence="10" id="KW-1185">Reference proteome</keyword>
<dbReference type="SUPFAM" id="SSF47336">
    <property type="entry name" value="ACP-like"/>
    <property type="match status" value="3"/>
</dbReference>
<dbReference type="InterPro" id="IPR001242">
    <property type="entry name" value="Condensation_dom"/>
</dbReference>
<dbReference type="InterPro" id="IPR036736">
    <property type="entry name" value="ACP-like_sf"/>
</dbReference>